<evidence type="ECO:0000313" key="10">
    <source>
        <dbReference type="Proteomes" id="UP001154282"/>
    </source>
</evidence>
<evidence type="ECO:0000313" key="9">
    <source>
        <dbReference type="EMBL" id="CAI0382516.1"/>
    </source>
</evidence>
<evidence type="ECO:0000256" key="2">
    <source>
        <dbReference type="ARBA" id="ARBA00011073"/>
    </source>
</evidence>
<evidence type="ECO:0000256" key="4">
    <source>
        <dbReference type="ARBA" id="ARBA00022729"/>
    </source>
</evidence>
<dbReference type="SUPFAM" id="SSF52743">
    <property type="entry name" value="Subtilisin-like"/>
    <property type="match status" value="1"/>
</dbReference>
<feature type="domain" description="Peptidase S8/S53" evidence="8">
    <location>
        <begin position="21"/>
        <end position="261"/>
    </location>
</feature>
<keyword evidence="3" id="KW-0645">Protease</keyword>
<keyword evidence="4" id="KW-0732">Signal</keyword>
<sequence length="283" mass="29559">GAPASLRRSTTRSADGVDILSVSLDTISIGAFHAVESGITVVCSAGNDGPDSSTVVNAAPWILTVAATTIDRDFQSDVVLGGGNVVKVIAVFSHGEAINFSKLRKSHVYSLTYGKTIMRFDTSELYIRNCVPGSIDKAKVNGTIVLCENKDPDYPGFGKVLEIQYNGGVVVISSKDAAEILSYNSTNIAAPGVNILAAWMGNDSDIAPQSKDPSMFNVISGTSMSCPNVSGVAAVVKSHNPSFGPSEIKSAIMTTASQLNNDKSPITTHFGATATPSTMVPQR</sequence>
<dbReference type="InterPro" id="IPR036852">
    <property type="entry name" value="Peptidase_S8/S53_dom_sf"/>
</dbReference>
<dbReference type="GO" id="GO:0005576">
    <property type="term" value="C:extracellular region"/>
    <property type="evidence" value="ECO:0007669"/>
    <property type="project" value="UniProtKB-SubCell"/>
</dbReference>
<comment type="subcellular location">
    <subcellularLocation>
        <location evidence="1">Secreted</location>
    </subcellularLocation>
</comment>
<keyword evidence="6" id="KW-0720">Serine protease</keyword>
<dbReference type="Proteomes" id="UP001154282">
    <property type="component" value="Unassembled WGS sequence"/>
</dbReference>
<dbReference type="PROSITE" id="PS00138">
    <property type="entry name" value="SUBTILASE_SER"/>
    <property type="match status" value="1"/>
</dbReference>
<accession>A0AAV0HB53</accession>
<dbReference type="PANTHER" id="PTHR10795">
    <property type="entry name" value="PROPROTEIN CONVERTASE SUBTILISIN/KEXIN"/>
    <property type="match status" value="1"/>
</dbReference>
<evidence type="ECO:0000256" key="3">
    <source>
        <dbReference type="ARBA" id="ARBA00022670"/>
    </source>
</evidence>
<name>A0AAV0HB53_9ROSI</name>
<dbReference type="Gene3D" id="3.40.50.200">
    <property type="entry name" value="Peptidase S8/S53 domain"/>
    <property type="match status" value="2"/>
</dbReference>
<protein>
    <recommendedName>
        <fullName evidence="8">Peptidase S8/S53 domain-containing protein</fullName>
    </recommendedName>
</protein>
<feature type="non-terminal residue" evidence="9">
    <location>
        <position position="1"/>
    </location>
</feature>
<evidence type="ECO:0000256" key="5">
    <source>
        <dbReference type="ARBA" id="ARBA00022801"/>
    </source>
</evidence>
<evidence type="ECO:0000256" key="1">
    <source>
        <dbReference type="ARBA" id="ARBA00004613"/>
    </source>
</evidence>
<comment type="caution">
    <text evidence="7">Lacks conserved residue(s) required for the propagation of feature annotation.</text>
</comment>
<comment type="caution">
    <text evidence="9">The sequence shown here is derived from an EMBL/GenBank/DDBJ whole genome shotgun (WGS) entry which is preliminary data.</text>
</comment>
<evidence type="ECO:0000259" key="8">
    <source>
        <dbReference type="Pfam" id="PF00082"/>
    </source>
</evidence>
<dbReference type="Pfam" id="PF00082">
    <property type="entry name" value="Peptidase_S8"/>
    <property type="match status" value="1"/>
</dbReference>
<comment type="similarity">
    <text evidence="2 7">Belongs to the peptidase S8 family.</text>
</comment>
<dbReference type="PROSITE" id="PS51892">
    <property type="entry name" value="SUBTILASE"/>
    <property type="match status" value="1"/>
</dbReference>
<dbReference type="InterPro" id="IPR045051">
    <property type="entry name" value="SBT"/>
</dbReference>
<reference evidence="9" key="1">
    <citation type="submission" date="2022-08" db="EMBL/GenBank/DDBJ databases">
        <authorList>
            <person name="Gutierrez-Valencia J."/>
        </authorList>
    </citation>
    <scope>NUCLEOTIDE SEQUENCE</scope>
</reference>
<keyword evidence="5" id="KW-0378">Hydrolase</keyword>
<evidence type="ECO:0000256" key="6">
    <source>
        <dbReference type="ARBA" id="ARBA00022825"/>
    </source>
</evidence>
<dbReference type="Gene3D" id="3.50.30.30">
    <property type="match status" value="2"/>
</dbReference>
<dbReference type="EMBL" id="CAMGYJ010000002">
    <property type="protein sequence ID" value="CAI0382516.1"/>
    <property type="molecule type" value="Genomic_DNA"/>
</dbReference>
<gene>
    <name evidence="9" type="ORF">LITE_LOCUS3595</name>
</gene>
<dbReference type="GO" id="GO:0004252">
    <property type="term" value="F:serine-type endopeptidase activity"/>
    <property type="evidence" value="ECO:0007669"/>
    <property type="project" value="InterPro"/>
</dbReference>
<dbReference type="InterPro" id="IPR023828">
    <property type="entry name" value="Peptidase_S8_Ser-AS"/>
</dbReference>
<proteinExistence type="inferred from homology"/>
<dbReference type="GO" id="GO:0006508">
    <property type="term" value="P:proteolysis"/>
    <property type="evidence" value="ECO:0007669"/>
    <property type="project" value="UniProtKB-KW"/>
</dbReference>
<evidence type="ECO:0000256" key="7">
    <source>
        <dbReference type="PROSITE-ProRule" id="PRU01240"/>
    </source>
</evidence>
<organism evidence="9 10">
    <name type="scientific">Linum tenue</name>
    <dbReference type="NCBI Taxonomy" id="586396"/>
    <lineage>
        <taxon>Eukaryota</taxon>
        <taxon>Viridiplantae</taxon>
        <taxon>Streptophyta</taxon>
        <taxon>Embryophyta</taxon>
        <taxon>Tracheophyta</taxon>
        <taxon>Spermatophyta</taxon>
        <taxon>Magnoliopsida</taxon>
        <taxon>eudicotyledons</taxon>
        <taxon>Gunneridae</taxon>
        <taxon>Pentapetalae</taxon>
        <taxon>rosids</taxon>
        <taxon>fabids</taxon>
        <taxon>Malpighiales</taxon>
        <taxon>Linaceae</taxon>
        <taxon>Linum</taxon>
    </lineage>
</organism>
<dbReference type="AlphaFoldDB" id="A0AAV0HB53"/>
<keyword evidence="10" id="KW-1185">Reference proteome</keyword>
<dbReference type="InterPro" id="IPR000209">
    <property type="entry name" value="Peptidase_S8/S53_dom"/>
</dbReference>